<evidence type="ECO:0000259" key="7">
    <source>
        <dbReference type="PROSITE" id="PS50850"/>
    </source>
</evidence>
<sequence length="393" mass="40737">METCWSRVLIAVMGGAAAALHVGKVPPALPLLHEELGLDLVSAGWLMGLVSLMGSLLGLVVGRMADQLTHRCAMLLALSLLFVGSALGASSVGPWQLFASRIVESFGLILTVVAAPALITSATAPNDRGLAFAAWAGWLPVGVGAMMLASPLLLPTFGWRAAWIAAALATSVPLVALLAASSDGRSGGTASATIVEGATLTARLPTSWLLAGMFLLYSASFMSVFGFLPTMLIEDMGLTLARASLLTAFAVIANVPGNLLGGVLIRRGTPRWCLIVAAFSLLTLCAFVVFSPVLPLLLRYPAAILYAAAGGLLPAAIMSALPDYAARRDLVSTISGFVMQGTNIGQFLGPLLLATIVSRFGWTTAPAYVAATGLLGVILAMTFRHFERCALTT</sequence>
<keyword evidence="2" id="KW-1003">Cell membrane</keyword>
<dbReference type="InterPro" id="IPR036259">
    <property type="entry name" value="MFS_trans_sf"/>
</dbReference>
<feature type="transmembrane region" description="Helical" evidence="6">
    <location>
        <begin position="365"/>
        <end position="383"/>
    </location>
</feature>
<keyword evidence="5 6" id="KW-0472">Membrane</keyword>
<feature type="transmembrane region" description="Helical" evidence="6">
    <location>
        <begin position="300"/>
        <end position="321"/>
    </location>
</feature>
<feature type="transmembrane region" description="Helical" evidence="6">
    <location>
        <begin position="43"/>
        <end position="61"/>
    </location>
</feature>
<feature type="domain" description="Major facilitator superfamily (MFS) profile" evidence="7">
    <location>
        <begin position="7"/>
        <end position="388"/>
    </location>
</feature>
<accession>A0ABV2H3M9</accession>
<evidence type="ECO:0000256" key="4">
    <source>
        <dbReference type="ARBA" id="ARBA00022989"/>
    </source>
</evidence>
<dbReference type="InterPro" id="IPR020846">
    <property type="entry name" value="MFS_dom"/>
</dbReference>
<evidence type="ECO:0000256" key="1">
    <source>
        <dbReference type="ARBA" id="ARBA00004651"/>
    </source>
</evidence>
<evidence type="ECO:0000313" key="9">
    <source>
        <dbReference type="Proteomes" id="UP001549031"/>
    </source>
</evidence>
<dbReference type="Gene3D" id="1.20.1250.20">
    <property type="entry name" value="MFS general substrate transporter like domains"/>
    <property type="match status" value="2"/>
</dbReference>
<evidence type="ECO:0000256" key="2">
    <source>
        <dbReference type="ARBA" id="ARBA00022475"/>
    </source>
</evidence>
<organism evidence="8 9">
    <name type="scientific">Pseudorhizobium tarimense</name>
    <dbReference type="NCBI Taxonomy" id="1079109"/>
    <lineage>
        <taxon>Bacteria</taxon>
        <taxon>Pseudomonadati</taxon>
        <taxon>Pseudomonadota</taxon>
        <taxon>Alphaproteobacteria</taxon>
        <taxon>Hyphomicrobiales</taxon>
        <taxon>Rhizobiaceae</taxon>
        <taxon>Rhizobium/Agrobacterium group</taxon>
        <taxon>Pseudorhizobium</taxon>
    </lineage>
</organism>
<dbReference type="InterPro" id="IPR001958">
    <property type="entry name" value="Tet-R_TetA/multi-R_MdtG-like"/>
</dbReference>
<protein>
    <submittedName>
        <fullName evidence="8">MFS family permease</fullName>
    </submittedName>
</protein>
<feature type="transmembrane region" description="Helical" evidence="6">
    <location>
        <begin position="161"/>
        <end position="180"/>
    </location>
</feature>
<evidence type="ECO:0000313" key="8">
    <source>
        <dbReference type="EMBL" id="MET3585017.1"/>
    </source>
</evidence>
<dbReference type="Proteomes" id="UP001549031">
    <property type="component" value="Unassembled WGS sequence"/>
</dbReference>
<dbReference type="PANTHER" id="PTHR43124:SF3">
    <property type="entry name" value="CHLORAMPHENICOL EFFLUX PUMP RV0191"/>
    <property type="match status" value="1"/>
</dbReference>
<feature type="transmembrane region" description="Helical" evidence="6">
    <location>
        <begin position="333"/>
        <end position="353"/>
    </location>
</feature>
<feature type="transmembrane region" description="Helical" evidence="6">
    <location>
        <begin position="73"/>
        <end position="92"/>
    </location>
</feature>
<dbReference type="PRINTS" id="PR01035">
    <property type="entry name" value="TCRTETA"/>
</dbReference>
<dbReference type="Pfam" id="PF07690">
    <property type="entry name" value="MFS_1"/>
    <property type="match status" value="1"/>
</dbReference>
<dbReference type="InterPro" id="IPR050189">
    <property type="entry name" value="MFS_Efflux_Transporters"/>
</dbReference>
<comment type="subcellular location">
    <subcellularLocation>
        <location evidence="1">Cell membrane</location>
        <topology evidence="1">Multi-pass membrane protein</topology>
    </subcellularLocation>
</comment>
<dbReference type="SUPFAM" id="SSF103473">
    <property type="entry name" value="MFS general substrate transporter"/>
    <property type="match status" value="1"/>
</dbReference>
<keyword evidence="4 6" id="KW-1133">Transmembrane helix</keyword>
<evidence type="ECO:0000256" key="5">
    <source>
        <dbReference type="ARBA" id="ARBA00023136"/>
    </source>
</evidence>
<dbReference type="PROSITE" id="PS50850">
    <property type="entry name" value="MFS"/>
    <property type="match status" value="1"/>
</dbReference>
<dbReference type="PANTHER" id="PTHR43124">
    <property type="entry name" value="PURINE EFFLUX PUMP PBUE"/>
    <property type="match status" value="1"/>
</dbReference>
<name>A0ABV2H3M9_9HYPH</name>
<feature type="transmembrane region" description="Helical" evidence="6">
    <location>
        <begin position="130"/>
        <end position="149"/>
    </location>
</feature>
<feature type="transmembrane region" description="Helical" evidence="6">
    <location>
        <begin position="208"/>
        <end position="228"/>
    </location>
</feature>
<dbReference type="InterPro" id="IPR011701">
    <property type="entry name" value="MFS"/>
</dbReference>
<comment type="caution">
    <text evidence="8">The sequence shown here is derived from an EMBL/GenBank/DDBJ whole genome shotgun (WGS) entry which is preliminary data.</text>
</comment>
<keyword evidence="9" id="KW-1185">Reference proteome</keyword>
<keyword evidence="3 6" id="KW-0812">Transmembrane</keyword>
<evidence type="ECO:0000256" key="6">
    <source>
        <dbReference type="SAM" id="Phobius"/>
    </source>
</evidence>
<proteinExistence type="predicted"/>
<reference evidence="8 9" key="1">
    <citation type="submission" date="2024-06" db="EMBL/GenBank/DDBJ databases">
        <title>Genomic Encyclopedia of Type Strains, Phase IV (KMG-IV): sequencing the most valuable type-strain genomes for metagenomic binning, comparative biology and taxonomic classification.</title>
        <authorList>
            <person name="Goeker M."/>
        </authorList>
    </citation>
    <scope>NUCLEOTIDE SEQUENCE [LARGE SCALE GENOMIC DNA]</scope>
    <source>
        <strain evidence="8 9">DSM 105042</strain>
    </source>
</reference>
<feature type="transmembrane region" description="Helical" evidence="6">
    <location>
        <begin position="98"/>
        <end position="118"/>
    </location>
</feature>
<gene>
    <name evidence="8" type="ORF">ABID21_001118</name>
</gene>
<feature type="transmembrane region" description="Helical" evidence="6">
    <location>
        <begin position="272"/>
        <end position="294"/>
    </location>
</feature>
<feature type="transmembrane region" description="Helical" evidence="6">
    <location>
        <begin position="240"/>
        <end position="265"/>
    </location>
</feature>
<evidence type="ECO:0000256" key="3">
    <source>
        <dbReference type="ARBA" id="ARBA00022692"/>
    </source>
</evidence>
<dbReference type="EMBL" id="JBEPLJ010000003">
    <property type="protein sequence ID" value="MET3585017.1"/>
    <property type="molecule type" value="Genomic_DNA"/>
</dbReference>
<dbReference type="RefSeq" id="WP_247242742.1">
    <property type="nucleotide sequence ID" value="NZ_JALJRA010000003.1"/>
</dbReference>